<protein>
    <submittedName>
        <fullName evidence="2">Outer membrane protein OmpW</fullName>
    </submittedName>
</protein>
<keyword evidence="1" id="KW-0732">Signal</keyword>
<feature type="signal peptide" evidence="1">
    <location>
        <begin position="1"/>
        <end position="25"/>
    </location>
</feature>
<evidence type="ECO:0000313" key="2">
    <source>
        <dbReference type="EMBL" id="RRQ22285.1"/>
    </source>
</evidence>
<comment type="caution">
    <text evidence="2">The sequence shown here is derived from an EMBL/GenBank/DDBJ whole genome shotgun (WGS) entry which is preliminary data.</text>
</comment>
<reference evidence="2 3" key="1">
    <citation type="journal article" date="2010" name="Int. J. Syst. Evol. Microbiol.">
        <title>Thiohalobacter thiocyanaticus gen. nov., sp. nov., a moderately halophilic, sulfur-oxidizing gammaproteobacterium from hypersaline lakes, that utilizes thiocyanate.</title>
        <authorList>
            <person name="Sorokin D.Y."/>
            <person name="Kovaleva O.L."/>
            <person name="Tourova T.P."/>
            <person name="Muyzer G."/>
        </authorList>
    </citation>
    <scope>NUCLEOTIDE SEQUENCE [LARGE SCALE GENOMIC DNA]</scope>
    <source>
        <strain evidence="2 3">Hrh1</strain>
    </source>
</reference>
<feature type="chain" id="PRO_5019393926" evidence="1">
    <location>
        <begin position="26"/>
        <end position="212"/>
    </location>
</feature>
<sequence length="212" mass="22551">MSRTFKTTALTAALAMALGAGTANALEQGDILVRGGLGYIQPTGESDPTGLGLNVEADTGASFAFTLTYMATDHMGIELLGAAPFEHNIDVAENGIKVGETKHLPPTLTLQYYFQPSAKVRPYVGVGVNYTTFFDEDLEAGVLPNSNLDLDDSIGLALQAGVDIDLNDRWFVNGSVWYMDINTDASISGATNSNFEVAIDPVVLFAGIGYRF</sequence>
<dbReference type="InterPro" id="IPR005618">
    <property type="entry name" value="OMPW"/>
</dbReference>
<dbReference type="SUPFAM" id="SSF56925">
    <property type="entry name" value="OMPA-like"/>
    <property type="match status" value="1"/>
</dbReference>
<evidence type="ECO:0000256" key="1">
    <source>
        <dbReference type="SAM" id="SignalP"/>
    </source>
</evidence>
<dbReference type="PANTHER" id="PTHR36920">
    <property type="match status" value="1"/>
</dbReference>
<dbReference type="Pfam" id="PF03922">
    <property type="entry name" value="OmpW"/>
    <property type="match status" value="1"/>
</dbReference>
<dbReference type="GO" id="GO:0055085">
    <property type="term" value="P:transmembrane transport"/>
    <property type="evidence" value="ECO:0007669"/>
    <property type="project" value="TreeGrafter"/>
</dbReference>
<name>A0A426QKJ5_9GAMM</name>
<evidence type="ECO:0000313" key="3">
    <source>
        <dbReference type="Proteomes" id="UP000287798"/>
    </source>
</evidence>
<dbReference type="Proteomes" id="UP000287798">
    <property type="component" value="Unassembled WGS sequence"/>
</dbReference>
<gene>
    <name evidence="2" type="ORF">D6C00_10205</name>
</gene>
<dbReference type="PANTHER" id="PTHR36920:SF1">
    <property type="entry name" value="OUTER MEMBRANE PROTEIN W"/>
    <property type="match status" value="1"/>
</dbReference>
<dbReference type="EMBL" id="QZMU01000001">
    <property type="protein sequence ID" value="RRQ22285.1"/>
    <property type="molecule type" value="Genomic_DNA"/>
</dbReference>
<accession>A0A426QKJ5</accession>
<proteinExistence type="predicted"/>
<dbReference type="RefSeq" id="WP_125181628.1">
    <property type="nucleotide sequence ID" value="NZ_QZMU01000001.1"/>
</dbReference>
<dbReference type="Gene3D" id="2.40.160.20">
    <property type="match status" value="1"/>
</dbReference>
<dbReference type="AlphaFoldDB" id="A0A426QKJ5"/>
<dbReference type="InterPro" id="IPR011250">
    <property type="entry name" value="OMP/PagP_B-barrel"/>
</dbReference>
<dbReference type="OrthoDB" id="9807574at2"/>
<organism evidence="2 3">
    <name type="scientific">Thiohalobacter thiocyanaticus</name>
    <dbReference type="NCBI Taxonomy" id="585455"/>
    <lineage>
        <taxon>Bacteria</taxon>
        <taxon>Pseudomonadati</taxon>
        <taxon>Pseudomonadota</taxon>
        <taxon>Gammaproteobacteria</taxon>
        <taxon>Thiohalobacterales</taxon>
        <taxon>Thiohalobacteraceae</taxon>
        <taxon>Thiohalobacter</taxon>
    </lineage>
</organism>
<dbReference type="GO" id="GO:0019867">
    <property type="term" value="C:outer membrane"/>
    <property type="evidence" value="ECO:0007669"/>
    <property type="project" value="InterPro"/>
</dbReference>
<keyword evidence="3" id="KW-1185">Reference proteome</keyword>